<dbReference type="SUPFAM" id="SSF55785">
    <property type="entry name" value="PYP-like sensor domain (PAS domain)"/>
    <property type="match status" value="2"/>
</dbReference>
<dbReference type="CDD" id="cd00130">
    <property type="entry name" value="PAS"/>
    <property type="match status" value="2"/>
</dbReference>
<dbReference type="GO" id="GO:0000977">
    <property type="term" value="F:RNA polymerase II transcription regulatory region sequence-specific DNA binding"/>
    <property type="evidence" value="ECO:0007669"/>
    <property type="project" value="TreeGrafter"/>
</dbReference>
<protein>
    <submittedName>
        <fullName evidence="9">Uncharacterized protein</fullName>
    </submittedName>
</protein>
<dbReference type="NCBIfam" id="TIGR00229">
    <property type="entry name" value="sensory_box"/>
    <property type="match status" value="1"/>
</dbReference>
<dbReference type="SMART" id="SM00091">
    <property type="entry name" value="PAS"/>
    <property type="match status" value="2"/>
</dbReference>
<feature type="region of interest" description="Disordered" evidence="6">
    <location>
        <begin position="1"/>
        <end position="26"/>
    </location>
</feature>
<dbReference type="AlphaFoldDB" id="A0AAN8PTH7"/>
<evidence type="ECO:0000259" key="7">
    <source>
        <dbReference type="PROSITE" id="PS50112"/>
    </source>
</evidence>
<dbReference type="InterPro" id="IPR036638">
    <property type="entry name" value="HLH_DNA-bd_sf"/>
</dbReference>
<comment type="caution">
    <text evidence="9">The sequence shown here is derived from an EMBL/GenBank/DDBJ whole genome shotgun (WGS) entry which is preliminary data.</text>
</comment>
<dbReference type="Gene3D" id="3.30.450.20">
    <property type="entry name" value="PAS domain"/>
    <property type="match status" value="2"/>
</dbReference>
<sequence>MAPSPVDEMTMLDLDRSNRGASKQRRDQINTEIGTMRDLLPLAESARQRLSQLQIMSLSCVYIRKCNILQKLFRSSRQGKDLPCDFFQALTGFILVTTREGKLLYISENVTDFLGHSMVDMKTQGDSLYDIVDKRDHVAVQTQLQGGDVTSSQDVAFFCRMNMSRSLKRQAGFGDVKVMHVRGHFTSVPGSETGSDQQYVFMATCTPLITPELKENLVQNNTMIFKTVHQLDMSFMEITETAEHHLGYTNKEISRKSWYTLLHPEDIHVAREKHVQLIRSSHEMGCMVTVRMLRANGSVIWINMVMHVRQAAVVSNDEPVIVCINQVISEQEAYQFKIQSNTFSIYPLRSDNMWSSGVGNLQSPHQTNQWIPNSPNYGQYPTMRQSPPGFQDHLSQPQYLRRGCTEQRNKSASLQTEKVKQMLQKKLTGCKPAKIPRVSATDRTDKQAGYQGDFGLRPTTNSYFGSFESFCDTSLSLESLWHAPTQVMSVSNYSVSSEPTMQKKGVIVEPSMLRHSACLSPNLLEQVVPDSGCIVPDSYLTPDPSPASSPEHKSSSEQTAGLDSSFELLDDLSKIEQFQQVQKIREERSVAEKAGMKRKRKELPLMDSLDIESFFDKLTPHMKREYPEVKPVIKTKSKPVKSKDLLPVIDSSYLEAFFNIIDDVEEQLKTTTTAQTAVKQEPVEQNMMSMTPCFRPFYPTPTTMQSSQSPLHSVPSPVSSVPEEFSPDRHYPSELSEEELMDEFNSTPVEMSLTVDVAEVKDEFEALQQAHFQPETNETELLQLQRLLSSLVPNSGSRNLLKDPQ</sequence>
<evidence type="ECO:0000256" key="4">
    <source>
        <dbReference type="ARBA" id="ARBA00023163"/>
    </source>
</evidence>
<comment type="subcellular location">
    <subcellularLocation>
        <location evidence="1">Nucleus</location>
    </subcellularLocation>
</comment>
<accession>A0AAN8PTH7</accession>
<dbReference type="GO" id="GO:0000981">
    <property type="term" value="F:DNA-binding transcription factor activity, RNA polymerase II-specific"/>
    <property type="evidence" value="ECO:0007669"/>
    <property type="project" value="TreeGrafter"/>
</dbReference>
<evidence type="ECO:0000259" key="8">
    <source>
        <dbReference type="PROSITE" id="PS50888"/>
    </source>
</evidence>
<gene>
    <name evidence="9" type="ORF">SNE40_009936</name>
</gene>
<evidence type="ECO:0000256" key="6">
    <source>
        <dbReference type="SAM" id="MobiDB-lite"/>
    </source>
</evidence>
<dbReference type="Gene3D" id="4.10.280.10">
    <property type="entry name" value="Helix-loop-helix DNA-binding domain"/>
    <property type="match status" value="1"/>
</dbReference>
<organism evidence="9 10">
    <name type="scientific">Patella caerulea</name>
    <name type="common">Rayed Mediterranean limpet</name>
    <dbReference type="NCBI Taxonomy" id="87958"/>
    <lineage>
        <taxon>Eukaryota</taxon>
        <taxon>Metazoa</taxon>
        <taxon>Spiralia</taxon>
        <taxon>Lophotrochozoa</taxon>
        <taxon>Mollusca</taxon>
        <taxon>Gastropoda</taxon>
        <taxon>Patellogastropoda</taxon>
        <taxon>Patelloidea</taxon>
        <taxon>Patellidae</taxon>
        <taxon>Patella</taxon>
    </lineage>
</organism>
<keyword evidence="2" id="KW-0805">Transcription regulation</keyword>
<keyword evidence="10" id="KW-1185">Reference proteome</keyword>
<evidence type="ECO:0000256" key="1">
    <source>
        <dbReference type="ARBA" id="ARBA00004123"/>
    </source>
</evidence>
<evidence type="ECO:0000313" key="10">
    <source>
        <dbReference type="Proteomes" id="UP001347796"/>
    </source>
</evidence>
<dbReference type="InterPro" id="IPR056192">
    <property type="entry name" value="bHLH_NPAS4"/>
</dbReference>
<dbReference type="InterPro" id="IPR035965">
    <property type="entry name" value="PAS-like_dom_sf"/>
</dbReference>
<feature type="domain" description="BHLH" evidence="8">
    <location>
        <begin position="13"/>
        <end position="66"/>
    </location>
</feature>
<dbReference type="PROSITE" id="PS50112">
    <property type="entry name" value="PAS"/>
    <property type="match status" value="2"/>
</dbReference>
<dbReference type="PANTHER" id="PTHR23043:SF39">
    <property type="entry name" value="DYSFUSION, ISOFORM D"/>
    <property type="match status" value="1"/>
</dbReference>
<dbReference type="Pfam" id="PF23183">
    <property type="entry name" value="bHLH_NPAS4"/>
    <property type="match status" value="1"/>
</dbReference>
<reference evidence="9 10" key="1">
    <citation type="submission" date="2024-01" db="EMBL/GenBank/DDBJ databases">
        <title>The genome of the rayed Mediterranean limpet Patella caerulea (Linnaeus, 1758).</title>
        <authorList>
            <person name="Anh-Thu Weber A."/>
            <person name="Halstead-Nussloch G."/>
        </authorList>
    </citation>
    <scope>NUCLEOTIDE SEQUENCE [LARGE SCALE GENOMIC DNA]</scope>
    <source>
        <strain evidence="9">AATW-2023a</strain>
        <tissue evidence="9">Whole specimen</tissue>
    </source>
</reference>
<dbReference type="GO" id="GO:0005634">
    <property type="term" value="C:nucleus"/>
    <property type="evidence" value="ECO:0007669"/>
    <property type="project" value="UniProtKB-SubCell"/>
</dbReference>
<dbReference type="CDD" id="cd19697">
    <property type="entry name" value="bHLH-PAS_NPAS4_PASD10"/>
    <property type="match status" value="1"/>
</dbReference>
<feature type="compositionally biased region" description="Low complexity" evidence="6">
    <location>
        <begin position="706"/>
        <end position="724"/>
    </location>
</feature>
<proteinExistence type="predicted"/>
<dbReference type="PROSITE" id="PS50888">
    <property type="entry name" value="BHLH"/>
    <property type="match status" value="1"/>
</dbReference>
<evidence type="ECO:0000256" key="2">
    <source>
        <dbReference type="ARBA" id="ARBA00023015"/>
    </source>
</evidence>
<dbReference type="GO" id="GO:0046983">
    <property type="term" value="F:protein dimerization activity"/>
    <property type="evidence" value="ECO:0007669"/>
    <property type="project" value="InterPro"/>
</dbReference>
<keyword evidence="3" id="KW-0238">DNA-binding</keyword>
<feature type="domain" description="PAS" evidence="7">
    <location>
        <begin position="235"/>
        <end position="281"/>
    </location>
</feature>
<keyword evidence="4" id="KW-0804">Transcription</keyword>
<dbReference type="EMBL" id="JAZGQO010000007">
    <property type="protein sequence ID" value="KAK6182204.1"/>
    <property type="molecule type" value="Genomic_DNA"/>
</dbReference>
<feature type="region of interest" description="Disordered" evidence="6">
    <location>
        <begin position="535"/>
        <end position="560"/>
    </location>
</feature>
<evidence type="ECO:0000256" key="3">
    <source>
        <dbReference type="ARBA" id="ARBA00023125"/>
    </source>
</evidence>
<name>A0AAN8PTH7_PATCE</name>
<keyword evidence="5" id="KW-0539">Nucleus</keyword>
<dbReference type="Proteomes" id="UP001347796">
    <property type="component" value="Unassembled WGS sequence"/>
</dbReference>
<dbReference type="InterPro" id="IPR011598">
    <property type="entry name" value="bHLH_dom"/>
</dbReference>
<evidence type="ECO:0000313" key="9">
    <source>
        <dbReference type="EMBL" id="KAK6182204.1"/>
    </source>
</evidence>
<dbReference type="SUPFAM" id="SSF47459">
    <property type="entry name" value="HLH, helix-loop-helix DNA-binding domain"/>
    <property type="match status" value="1"/>
</dbReference>
<feature type="region of interest" description="Disordered" evidence="6">
    <location>
        <begin position="702"/>
        <end position="730"/>
    </location>
</feature>
<dbReference type="PANTHER" id="PTHR23043">
    <property type="entry name" value="HYPOXIA-INDUCIBLE FACTOR 1 ALPHA"/>
    <property type="match status" value="1"/>
</dbReference>
<dbReference type="InterPro" id="IPR000014">
    <property type="entry name" value="PAS"/>
</dbReference>
<feature type="compositionally biased region" description="Basic and acidic residues" evidence="6">
    <location>
        <begin position="13"/>
        <end position="26"/>
    </location>
</feature>
<evidence type="ECO:0000256" key="5">
    <source>
        <dbReference type="ARBA" id="ARBA00023242"/>
    </source>
</evidence>
<feature type="domain" description="PAS" evidence="7">
    <location>
        <begin position="87"/>
        <end position="145"/>
    </location>
</feature>
<dbReference type="Pfam" id="PF14598">
    <property type="entry name" value="PAS_11"/>
    <property type="match status" value="1"/>
</dbReference>